<protein>
    <recommendedName>
        <fullName evidence="6">DOT1 domain-containing protein</fullName>
    </recommendedName>
</protein>
<dbReference type="InterPro" id="IPR026170">
    <property type="entry name" value="FAM173A/B"/>
</dbReference>
<gene>
    <name evidence="4" type="ORF">UR67_C0001G0182</name>
</gene>
<dbReference type="GO" id="GO:0016279">
    <property type="term" value="F:protein-lysine N-methyltransferase activity"/>
    <property type="evidence" value="ECO:0007669"/>
    <property type="project" value="InterPro"/>
</dbReference>
<evidence type="ECO:0000256" key="3">
    <source>
        <dbReference type="ARBA" id="ARBA00022691"/>
    </source>
</evidence>
<reference evidence="4 5" key="1">
    <citation type="journal article" date="2015" name="Nature">
        <title>rRNA introns, odd ribosomes, and small enigmatic genomes across a large radiation of phyla.</title>
        <authorList>
            <person name="Brown C.T."/>
            <person name="Hug L.A."/>
            <person name="Thomas B.C."/>
            <person name="Sharon I."/>
            <person name="Castelle C.J."/>
            <person name="Singh A."/>
            <person name="Wilkins M.J."/>
            <person name="Williams K.H."/>
            <person name="Banfield J.F."/>
        </authorList>
    </citation>
    <scope>NUCLEOTIDE SEQUENCE [LARGE SCALE GENOMIC DNA]</scope>
</reference>
<dbReference type="EMBL" id="LBQB01000001">
    <property type="protein sequence ID" value="KKP70273.1"/>
    <property type="molecule type" value="Genomic_DNA"/>
</dbReference>
<evidence type="ECO:0000256" key="1">
    <source>
        <dbReference type="ARBA" id="ARBA00022603"/>
    </source>
</evidence>
<keyword evidence="1" id="KW-0489">Methyltransferase</keyword>
<accession>A0A0G0BLH1</accession>
<dbReference type="GO" id="GO:0032259">
    <property type="term" value="P:methylation"/>
    <property type="evidence" value="ECO:0007669"/>
    <property type="project" value="UniProtKB-KW"/>
</dbReference>
<proteinExistence type="predicted"/>
<dbReference type="SUPFAM" id="SSF53335">
    <property type="entry name" value="S-adenosyl-L-methionine-dependent methyltransferases"/>
    <property type="match status" value="1"/>
</dbReference>
<dbReference type="PANTHER" id="PTHR13610:SF11">
    <property type="entry name" value="METHYLTRANSFERASE DOMAIN-CONTAINING PROTEIN"/>
    <property type="match status" value="1"/>
</dbReference>
<dbReference type="Gene3D" id="3.40.50.150">
    <property type="entry name" value="Vaccinia Virus protein VP39"/>
    <property type="match status" value="1"/>
</dbReference>
<dbReference type="PANTHER" id="PTHR13610">
    <property type="entry name" value="METHYLTRANSFERASE DOMAIN-CONTAINING PROTEIN"/>
    <property type="match status" value="1"/>
</dbReference>
<keyword evidence="3" id="KW-0949">S-adenosyl-L-methionine</keyword>
<name>A0A0G0BLH1_UNCC3</name>
<sequence>MLNTIGLILLFSILFLVLLFVFFSFRAYFFGAPFVPSNYGVIKKVLDYTDIKEGSVFFDLGSGDGRVLLEAAKKGALAIGYELNPFWFFISKINVLLHGLNDKVTVKRENFMQAPFSEADILYLYLFPEKIAQIEQMLQKKLKKGAQVITYRFPFLNWKERKKFEKEKVFLYVKE</sequence>
<evidence type="ECO:0008006" key="6">
    <source>
        <dbReference type="Google" id="ProtNLM"/>
    </source>
</evidence>
<dbReference type="InterPro" id="IPR029063">
    <property type="entry name" value="SAM-dependent_MTases_sf"/>
</dbReference>
<dbReference type="Proteomes" id="UP000034581">
    <property type="component" value="Unassembled WGS sequence"/>
</dbReference>
<evidence type="ECO:0000313" key="4">
    <source>
        <dbReference type="EMBL" id="KKP70273.1"/>
    </source>
</evidence>
<organism evidence="4 5">
    <name type="scientific">candidate division CPR3 bacterium GW2011_GWF2_35_18</name>
    <dbReference type="NCBI Taxonomy" id="1618350"/>
    <lineage>
        <taxon>Bacteria</taxon>
        <taxon>Bacteria division CPR3</taxon>
    </lineage>
</organism>
<keyword evidence="2" id="KW-0808">Transferase</keyword>
<comment type="caution">
    <text evidence="4">The sequence shown here is derived from an EMBL/GenBank/DDBJ whole genome shotgun (WGS) entry which is preliminary data.</text>
</comment>
<dbReference type="STRING" id="1618350.UR67_C0001G0182"/>
<evidence type="ECO:0000256" key="2">
    <source>
        <dbReference type="ARBA" id="ARBA00022679"/>
    </source>
</evidence>
<dbReference type="AlphaFoldDB" id="A0A0G0BLH1"/>
<evidence type="ECO:0000313" key="5">
    <source>
        <dbReference type="Proteomes" id="UP000034581"/>
    </source>
</evidence>